<keyword evidence="7" id="KW-0255">Endonuclease</keyword>
<dbReference type="CDD" id="cd09280">
    <property type="entry name" value="RNase_HI_eukaryote_like"/>
    <property type="match status" value="1"/>
</dbReference>
<dbReference type="InterPro" id="IPR002156">
    <property type="entry name" value="RNaseH_domain"/>
</dbReference>
<dbReference type="InterPro" id="IPR012337">
    <property type="entry name" value="RNaseH-like_sf"/>
</dbReference>
<dbReference type="Pfam" id="PF18974">
    <property type="entry name" value="DUF5710"/>
    <property type="match status" value="2"/>
</dbReference>
<evidence type="ECO:0000256" key="8">
    <source>
        <dbReference type="ARBA" id="ARBA00022801"/>
    </source>
</evidence>
<dbReference type="Gene3D" id="3.40.970.10">
    <property type="entry name" value="Ribonuclease H1, N-terminal domain"/>
    <property type="match status" value="1"/>
</dbReference>
<evidence type="ECO:0000256" key="9">
    <source>
        <dbReference type="ARBA" id="ARBA00022842"/>
    </source>
</evidence>
<evidence type="ECO:0000256" key="1">
    <source>
        <dbReference type="ARBA" id="ARBA00000077"/>
    </source>
</evidence>
<name>A0A6C0CGX8_9ZZZZ</name>
<dbReference type="PROSITE" id="PS50879">
    <property type="entry name" value="RNASE_H_1"/>
    <property type="match status" value="1"/>
</dbReference>
<feature type="domain" description="RNase H type-1" evidence="10">
    <location>
        <begin position="48"/>
        <end position="201"/>
    </location>
</feature>
<evidence type="ECO:0000313" key="11">
    <source>
        <dbReference type="EMBL" id="QHT02874.1"/>
    </source>
</evidence>
<dbReference type="PANTHER" id="PTHR10642:SF26">
    <property type="entry name" value="RIBONUCLEASE H1"/>
    <property type="match status" value="1"/>
</dbReference>
<dbReference type="InterPro" id="IPR037056">
    <property type="entry name" value="RNase_H1_N_sf"/>
</dbReference>
<keyword evidence="6" id="KW-0479">Metal-binding</keyword>
<evidence type="ECO:0000256" key="4">
    <source>
        <dbReference type="ARBA" id="ARBA00012180"/>
    </source>
</evidence>
<evidence type="ECO:0000259" key="10">
    <source>
        <dbReference type="PROSITE" id="PS50879"/>
    </source>
</evidence>
<dbReference type="SUPFAM" id="SSF53098">
    <property type="entry name" value="Ribonuclease H-like"/>
    <property type="match status" value="1"/>
</dbReference>
<dbReference type="Gene3D" id="3.30.420.10">
    <property type="entry name" value="Ribonuclease H-like superfamily/Ribonuclease H"/>
    <property type="match status" value="1"/>
</dbReference>
<keyword evidence="8" id="KW-0378">Hydrolase</keyword>
<dbReference type="EMBL" id="MN739403">
    <property type="protein sequence ID" value="QHT02874.1"/>
    <property type="molecule type" value="Genomic_DNA"/>
</dbReference>
<dbReference type="GO" id="GO:0046872">
    <property type="term" value="F:metal ion binding"/>
    <property type="evidence" value="ECO:0007669"/>
    <property type="project" value="UniProtKB-KW"/>
</dbReference>
<dbReference type="SUPFAM" id="SSF55658">
    <property type="entry name" value="L9 N-domain-like"/>
    <property type="match status" value="1"/>
</dbReference>
<evidence type="ECO:0000256" key="3">
    <source>
        <dbReference type="ARBA" id="ARBA00005300"/>
    </source>
</evidence>
<dbReference type="GO" id="GO:0043137">
    <property type="term" value="P:DNA replication, removal of RNA primer"/>
    <property type="evidence" value="ECO:0007669"/>
    <property type="project" value="TreeGrafter"/>
</dbReference>
<accession>A0A6C0CGX8</accession>
<dbReference type="Pfam" id="PF01693">
    <property type="entry name" value="Cauli_VI"/>
    <property type="match status" value="1"/>
</dbReference>
<dbReference type="FunFam" id="3.40.970.10:FF:000001">
    <property type="entry name" value="Ribonuclease H1"/>
    <property type="match status" value="1"/>
</dbReference>
<dbReference type="InterPro" id="IPR050092">
    <property type="entry name" value="RNase_H"/>
</dbReference>
<evidence type="ECO:0000256" key="7">
    <source>
        <dbReference type="ARBA" id="ARBA00022759"/>
    </source>
</evidence>
<protein>
    <recommendedName>
        <fullName evidence="4">ribonuclease H</fullName>
        <ecNumber evidence="4">3.1.26.4</ecNumber>
    </recommendedName>
</protein>
<comment type="cofactor">
    <cofactor evidence="2">
        <name>Mg(2+)</name>
        <dbReference type="ChEBI" id="CHEBI:18420"/>
    </cofactor>
</comment>
<proteinExistence type="inferred from homology"/>
<sequence length="308" mass="35781">MFYAVAKGIKTGVYTSWNECKINIEEFEEPVYKKFETEKDAIDFIEEYKNNLYVYTDGSCINNGSKNAKAGIGIFFSKKDPRNLSRELIGENLTNNIAELTAIIEAINLIKKEPFKNKIIVTDSEYAIKCATTYGKKLEANNWLTATKKETPPNLELVKEVYRLTNKYNIQYQHIDAHTGLKDRHSIGNENADLLANSSISNVQMKEKKDKIYLEVPFKDKDIVKEKGAKWDKDKAKWFIYSDNQYKEELLAKMKEIQKENGAKIYLNVKFEDKNKAKEKGAKWDKAEGKWYTYESNIYKDILVETYK</sequence>
<dbReference type="EC" id="3.1.26.4" evidence="4"/>
<dbReference type="InterPro" id="IPR009027">
    <property type="entry name" value="Ribosomal_bL9/RNase_H1_N"/>
</dbReference>
<dbReference type="GO" id="GO:0003676">
    <property type="term" value="F:nucleic acid binding"/>
    <property type="evidence" value="ECO:0007669"/>
    <property type="project" value="InterPro"/>
</dbReference>
<evidence type="ECO:0000256" key="2">
    <source>
        <dbReference type="ARBA" id="ARBA00001946"/>
    </source>
</evidence>
<dbReference type="InterPro" id="IPR011320">
    <property type="entry name" value="RNase_H1_N"/>
</dbReference>
<evidence type="ECO:0000256" key="6">
    <source>
        <dbReference type="ARBA" id="ARBA00022723"/>
    </source>
</evidence>
<keyword evidence="5" id="KW-0540">Nuclease</keyword>
<dbReference type="InterPro" id="IPR043764">
    <property type="entry name" value="DUF5710"/>
</dbReference>
<dbReference type="GO" id="GO:0004523">
    <property type="term" value="F:RNA-DNA hybrid ribonuclease activity"/>
    <property type="evidence" value="ECO:0007669"/>
    <property type="project" value="UniProtKB-EC"/>
</dbReference>
<dbReference type="Pfam" id="PF00075">
    <property type="entry name" value="RNase_H"/>
    <property type="match status" value="1"/>
</dbReference>
<comment type="catalytic activity">
    <reaction evidence="1">
        <text>Endonucleolytic cleavage to 5'-phosphomonoester.</text>
        <dbReference type="EC" id="3.1.26.4"/>
    </reaction>
</comment>
<comment type="similarity">
    <text evidence="3">Belongs to the RNase H family.</text>
</comment>
<dbReference type="AlphaFoldDB" id="A0A6C0CGX8"/>
<reference evidence="11" key="1">
    <citation type="journal article" date="2020" name="Nature">
        <title>Giant virus diversity and host interactions through global metagenomics.</title>
        <authorList>
            <person name="Schulz F."/>
            <person name="Roux S."/>
            <person name="Paez-Espino D."/>
            <person name="Jungbluth S."/>
            <person name="Walsh D.A."/>
            <person name="Denef V.J."/>
            <person name="McMahon K.D."/>
            <person name="Konstantinidis K.T."/>
            <person name="Eloe-Fadrosh E.A."/>
            <person name="Kyrpides N.C."/>
            <person name="Woyke T."/>
        </authorList>
    </citation>
    <scope>NUCLEOTIDE SEQUENCE</scope>
    <source>
        <strain evidence="11">GVMAG-M-3300020727-4</strain>
    </source>
</reference>
<keyword evidence="9" id="KW-0460">Magnesium</keyword>
<organism evidence="11">
    <name type="scientific">viral metagenome</name>
    <dbReference type="NCBI Taxonomy" id="1070528"/>
    <lineage>
        <taxon>unclassified sequences</taxon>
        <taxon>metagenomes</taxon>
        <taxon>organismal metagenomes</taxon>
    </lineage>
</organism>
<dbReference type="InterPro" id="IPR036397">
    <property type="entry name" value="RNaseH_sf"/>
</dbReference>
<dbReference type="PANTHER" id="PTHR10642">
    <property type="entry name" value="RIBONUCLEASE H1"/>
    <property type="match status" value="1"/>
</dbReference>
<evidence type="ECO:0000256" key="5">
    <source>
        <dbReference type="ARBA" id="ARBA00022722"/>
    </source>
</evidence>